<dbReference type="Proteomes" id="UP001138460">
    <property type="component" value="Unassembled WGS sequence"/>
</dbReference>
<keyword evidence="2" id="KW-1185">Reference proteome</keyword>
<protein>
    <submittedName>
        <fullName evidence="1">Uncharacterized protein</fullName>
    </submittedName>
</protein>
<evidence type="ECO:0000313" key="1">
    <source>
        <dbReference type="EMBL" id="RYC44145.1"/>
    </source>
</evidence>
<name>A0A9X8JII6_9GAMM</name>
<proteinExistence type="predicted"/>
<gene>
    <name evidence="1" type="ORF">CLR69_03630</name>
</gene>
<dbReference type="AlphaFoldDB" id="A0A9X8JII6"/>
<comment type="caution">
    <text evidence="1">The sequence shown here is derived from an EMBL/GenBank/DDBJ whole genome shotgun (WGS) entry which is preliminary data.</text>
</comment>
<accession>A0A9X8JII6</accession>
<organism evidence="1 2">
    <name type="scientific">Pectobacterium zantedeschiae</name>
    <dbReference type="NCBI Taxonomy" id="2034769"/>
    <lineage>
        <taxon>Bacteria</taxon>
        <taxon>Pseudomonadati</taxon>
        <taxon>Pseudomonadota</taxon>
        <taxon>Gammaproteobacteria</taxon>
        <taxon>Enterobacterales</taxon>
        <taxon>Pectobacteriaceae</taxon>
        <taxon>Pectobacterium</taxon>
    </lineage>
</organism>
<evidence type="ECO:0000313" key="2">
    <source>
        <dbReference type="Proteomes" id="UP001138460"/>
    </source>
</evidence>
<sequence>MEIDIWRLIYGNHIAEAIIENYNAGDLGLKFKSLVVPNYSNAAASHASNMDQLVDQYVQLHSEMITDRFTLPTSSDLWYA</sequence>
<dbReference type="EMBL" id="NWTM01000001">
    <property type="protein sequence ID" value="RYC44145.1"/>
    <property type="molecule type" value="Genomic_DNA"/>
</dbReference>
<reference evidence="1 2" key="1">
    <citation type="journal article" date="2018" name="Syst. Appl. Microbiol.">
        <title>Pectobacterium zantedeschiae sp. nov. a new species of a soft rot pathogen isolated from Calla lily (Zantedeschia spp.).</title>
        <authorList>
            <person name="Waleron M."/>
            <person name="Misztak A."/>
            <person name="Waleron M."/>
            <person name="Franczuk M."/>
            <person name="Jonca J."/>
            <person name="Wielgomas B."/>
            <person name="Mikicinski A."/>
            <person name="Popovic T."/>
            <person name="Waleron K."/>
        </authorList>
    </citation>
    <scope>NUCLEOTIDE SEQUENCE [LARGE SCALE GENOMIC DNA]</scope>
    <source>
        <strain evidence="1 2">9M</strain>
    </source>
</reference>